<gene>
    <name evidence="9" type="ORF">WJX74_010258</name>
</gene>
<keyword evidence="10" id="KW-1185">Reference proteome</keyword>
<dbReference type="PANTHER" id="PTHR10457">
    <property type="entry name" value="MEVALONATE KINASE/GALACTOKINASE"/>
    <property type="match status" value="1"/>
</dbReference>
<dbReference type="PANTHER" id="PTHR10457:SF7">
    <property type="entry name" value="GALACTOKINASE-RELATED"/>
    <property type="match status" value="1"/>
</dbReference>
<accession>A0AAW1QYV9</accession>
<dbReference type="InterPro" id="IPR006203">
    <property type="entry name" value="GHMP_knse_ATP-bd_CS"/>
</dbReference>
<feature type="domain" description="GHMP kinase N-terminal" evidence="6">
    <location>
        <begin position="198"/>
        <end position="256"/>
    </location>
</feature>
<dbReference type="InterPro" id="IPR013750">
    <property type="entry name" value="GHMP_kinase_C_dom"/>
</dbReference>
<dbReference type="GO" id="GO:0005829">
    <property type="term" value="C:cytosol"/>
    <property type="evidence" value="ECO:0007669"/>
    <property type="project" value="TreeGrafter"/>
</dbReference>
<dbReference type="GO" id="GO:0004335">
    <property type="term" value="F:galactokinase activity"/>
    <property type="evidence" value="ECO:0007669"/>
    <property type="project" value="InterPro"/>
</dbReference>
<dbReference type="SUPFAM" id="SSF54211">
    <property type="entry name" value="Ribosomal protein S5 domain 2-like"/>
    <property type="match status" value="2"/>
</dbReference>
<evidence type="ECO:0000313" key="9">
    <source>
        <dbReference type="EMBL" id="KAK9826694.1"/>
    </source>
</evidence>
<dbReference type="EMBL" id="JALJOS010000020">
    <property type="protein sequence ID" value="KAK9826694.1"/>
    <property type="molecule type" value="Genomic_DNA"/>
</dbReference>
<dbReference type="PRINTS" id="PR00473">
    <property type="entry name" value="GALCTOKINASE"/>
</dbReference>
<dbReference type="AlphaFoldDB" id="A0AAW1QYV9"/>
<dbReference type="InterPro" id="IPR006206">
    <property type="entry name" value="Mevalonate/galactokinase"/>
</dbReference>
<protein>
    <recommendedName>
        <fullName evidence="11">Galactokinase</fullName>
    </recommendedName>
</protein>
<dbReference type="Pfam" id="PF00288">
    <property type="entry name" value="GHMP_kinases_N"/>
    <property type="match status" value="2"/>
</dbReference>
<evidence type="ECO:0000256" key="2">
    <source>
        <dbReference type="ARBA" id="ARBA00022679"/>
    </source>
</evidence>
<evidence type="ECO:0008006" key="11">
    <source>
        <dbReference type="Google" id="ProtNLM"/>
    </source>
</evidence>
<dbReference type="InterPro" id="IPR019539">
    <property type="entry name" value="GalKase_N"/>
</dbReference>
<comment type="caution">
    <text evidence="9">The sequence shown here is derived from an EMBL/GenBank/DDBJ whole genome shotgun (WGS) entry which is preliminary data.</text>
</comment>
<dbReference type="PROSITE" id="PS00106">
    <property type="entry name" value="GALACTOKINASE"/>
    <property type="match status" value="1"/>
</dbReference>
<dbReference type="Pfam" id="PF08544">
    <property type="entry name" value="GHMP_kinases_C"/>
    <property type="match status" value="1"/>
</dbReference>
<dbReference type="PIRSF" id="PIRSF000530">
    <property type="entry name" value="Galactokinase"/>
    <property type="match status" value="1"/>
</dbReference>
<feature type="domain" description="Galactokinase N-terminal" evidence="8">
    <location>
        <begin position="31"/>
        <end position="80"/>
    </location>
</feature>
<dbReference type="Pfam" id="PF10509">
    <property type="entry name" value="GalKase_gal_bdg"/>
    <property type="match status" value="1"/>
</dbReference>
<dbReference type="SUPFAM" id="SSF55060">
    <property type="entry name" value="GHMP Kinase, C-terminal domain"/>
    <property type="match status" value="1"/>
</dbReference>
<keyword evidence="5" id="KW-0067">ATP-binding</keyword>
<evidence type="ECO:0000256" key="3">
    <source>
        <dbReference type="ARBA" id="ARBA00022741"/>
    </source>
</evidence>
<dbReference type="PRINTS" id="PR00959">
    <property type="entry name" value="MEVGALKINASE"/>
</dbReference>
<dbReference type="GO" id="GO:0005524">
    <property type="term" value="F:ATP binding"/>
    <property type="evidence" value="ECO:0007669"/>
    <property type="project" value="UniProtKB-KW"/>
</dbReference>
<dbReference type="Gene3D" id="3.30.230.10">
    <property type="match status" value="2"/>
</dbReference>
<dbReference type="InterPro" id="IPR014721">
    <property type="entry name" value="Ribsml_uS5_D2-typ_fold_subgr"/>
</dbReference>
<evidence type="ECO:0000256" key="5">
    <source>
        <dbReference type="ARBA" id="ARBA00022840"/>
    </source>
</evidence>
<evidence type="ECO:0000256" key="4">
    <source>
        <dbReference type="ARBA" id="ARBA00022777"/>
    </source>
</evidence>
<dbReference type="Proteomes" id="UP001438707">
    <property type="component" value="Unassembled WGS sequence"/>
</dbReference>
<dbReference type="InterPro" id="IPR006204">
    <property type="entry name" value="GHMP_kinase_N_dom"/>
</dbReference>
<proteinExistence type="inferred from homology"/>
<keyword evidence="2" id="KW-0808">Transferase</keyword>
<dbReference type="PROSITE" id="PS00627">
    <property type="entry name" value="GHMP_KINASES_ATP"/>
    <property type="match status" value="1"/>
</dbReference>
<evidence type="ECO:0000256" key="1">
    <source>
        <dbReference type="ARBA" id="ARBA00006566"/>
    </source>
</evidence>
<evidence type="ECO:0000259" key="7">
    <source>
        <dbReference type="Pfam" id="PF08544"/>
    </source>
</evidence>
<dbReference type="InterPro" id="IPR036554">
    <property type="entry name" value="GHMP_kinase_C_sf"/>
</dbReference>
<organism evidence="9 10">
    <name type="scientific">Apatococcus lobatus</name>
    <dbReference type="NCBI Taxonomy" id="904363"/>
    <lineage>
        <taxon>Eukaryota</taxon>
        <taxon>Viridiplantae</taxon>
        <taxon>Chlorophyta</taxon>
        <taxon>core chlorophytes</taxon>
        <taxon>Trebouxiophyceae</taxon>
        <taxon>Chlorellales</taxon>
        <taxon>Chlorellaceae</taxon>
        <taxon>Apatococcus</taxon>
    </lineage>
</organism>
<feature type="domain" description="GHMP kinase N-terminal" evidence="6">
    <location>
        <begin position="124"/>
        <end position="179"/>
    </location>
</feature>
<dbReference type="InterPro" id="IPR019741">
    <property type="entry name" value="Galactokinase_CS"/>
</dbReference>
<name>A0AAW1QYV9_9CHLO</name>
<evidence type="ECO:0000259" key="8">
    <source>
        <dbReference type="Pfam" id="PF10509"/>
    </source>
</evidence>
<dbReference type="GO" id="GO:0006012">
    <property type="term" value="P:galactose metabolic process"/>
    <property type="evidence" value="ECO:0007669"/>
    <property type="project" value="InterPro"/>
</dbReference>
<keyword evidence="3" id="KW-0547">Nucleotide-binding</keyword>
<dbReference type="InterPro" id="IPR020568">
    <property type="entry name" value="Ribosomal_Su5_D2-typ_SF"/>
</dbReference>
<keyword evidence="4" id="KW-0418">Kinase</keyword>
<comment type="similarity">
    <text evidence="1">Belongs to the GHMP kinase family. GalK subfamily.</text>
</comment>
<feature type="domain" description="GHMP kinase C-terminal" evidence="7">
    <location>
        <begin position="433"/>
        <end position="506"/>
    </location>
</feature>
<sequence length="543" mass="57293">MSDPVPTFSDLSDVYGSETEVAKARFQTLEKAFLERFGSKPELFARSPGRVNLIGEHIDYEGYACLPMALRQDTIVAIRKAGDQLVITNIKSSEYPDYTFSVDPSQKVDADNHAWANYYLAAYKGCFEYLESKGKAPPPAGLQVMVDGIVPLGSGLSSSAAITCSSAFATLAAHGLNAPQGVRHALIPPTFPLDLPAASSGLSSSSAFVCVAALSVLAALHQTVPRLDAATFTAKCEKYVGTESGGMDQAVSIMGKPNTAMLVEFNPVRATDVVLPAGATFVIANSLTVSSKQETGATRYNLRTVECRLAAIALAISLGQPKEEARKLQTLKDVEPLIQSRLSGPKSSISHAAAAAAEQYLQKEPYDQGQIEGLLGASLSSIFEGNKAAGKSIAAAPDVGGFRLQSRALHVFAEADRVLAFRDVCTGDAPGEHKLESLGCIMDESQASCRDLYHCSCAELEALIAVQKKAGALGSRLTGAGWGGCTVSLVREGAVEAFIRAVKDQYFKQCISEGKVAAANLDEVIFASRPASGGAILKLKSLT</sequence>
<reference evidence="9 10" key="1">
    <citation type="journal article" date="2024" name="Nat. Commun.">
        <title>Phylogenomics reveals the evolutionary origins of lichenization in chlorophyte algae.</title>
        <authorList>
            <person name="Puginier C."/>
            <person name="Libourel C."/>
            <person name="Otte J."/>
            <person name="Skaloud P."/>
            <person name="Haon M."/>
            <person name="Grisel S."/>
            <person name="Petersen M."/>
            <person name="Berrin J.G."/>
            <person name="Delaux P.M."/>
            <person name="Dal Grande F."/>
            <person name="Keller J."/>
        </authorList>
    </citation>
    <scope>NUCLEOTIDE SEQUENCE [LARGE SCALE GENOMIC DNA]</scope>
    <source>
        <strain evidence="9 10">SAG 2145</strain>
    </source>
</reference>
<dbReference type="Gene3D" id="3.30.70.890">
    <property type="entry name" value="GHMP kinase, C-terminal domain"/>
    <property type="match status" value="1"/>
</dbReference>
<evidence type="ECO:0000313" key="10">
    <source>
        <dbReference type="Proteomes" id="UP001438707"/>
    </source>
</evidence>
<dbReference type="InterPro" id="IPR000705">
    <property type="entry name" value="Galactokinase"/>
</dbReference>
<evidence type="ECO:0000259" key="6">
    <source>
        <dbReference type="Pfam" id="PF00288"/>
    </source>
</evidence>